<evidence type="ECO:0000313" key="1">
    <source>
        <dbReference type="EMBL" id="ESO93654.1"/>
    </source>
</evidence>
<feature type="non-terminal residue" evidence="1">
    <location>
        <position position="1"/>
    </location>
</feature>
<dbReference type="InterPro" id="IPR036875">
    <property type="entry name" value="Znf_CCHC_sf"/>
</dbReference>
<dbReference type="HOGENOM" id="CLU_2284462_0_0_1"/>
<dbReference type="KEGG" id="lgi:LOTGIDRAFT_105111"/>
<dbReference type="Proteomes" id="UP000030746">
    <property type="component" value="Unassembled WGS sequence"/>
</dbReference>
<dbReference type="GO" id="GO:0003676">
    <property type="term" value="F:nucleic acid binding"/>
    <property type="evidence" value="ECO:0007669"/>
    <property type="project" value="InterPro"/>
</dbReference>
<evidence type="ECO:0008006" key="3">
    <source>
        <dbReference type="Google" id="ProtNLM"/>
    </source>
</evidence>
<organism evidence="1 2">
    <name type="scientific">Lottia gigantea</name>
    <name type="common">Giant owl limpet</name>
    <dbReference type="NCBI Taxonomy" id="225164"/>
    <lineage>
        <taxon>Eukaryota</taxon>
        <taxon>Metazoa</taxon>
        <taxon>Spiralia</taxon>
        <taxon>Lophotrochozoa</taxon>
        <taxon>Mollusca</taxon>
        <taxon>Gastropoda</taxon>
        <taxon>Patellogastropoda</taxon>
        <taxon>Lottioidea</taxon>
        <taxon>Lottiidae</taxon>
        <taxon>Lottia</taxon>
    </lineage>
</organism>
<dbReference type="AlphaFoldDB" id="V4BX58"/>
<sequence>RKSKSSNQSHSKAIDVETKMSCGKCGKSQYPADKCPAKDNICRKCSKKGHYATVCRSASGENNPKKSAPKPRLSTITARIARIERSPRVQIMMKPNHLKKQN</sequence>
<dbReference type="EMBL" id="KB201890">
    <property type="protein sequence ID" value="ESO93654.1"/>
    <property type="molecule type" value="Genomic_DNA"/>
</dbReference>
<dbReference type="GO" id="GO:0008270">
    <property type="term" value="F:zinc ion binding"/>
    <property type="evidence" value="ECO:0007669"/>
    <property type="project" value="InterPro"/>
</dbReference>
<gene>
    <name evidence="1" type="ORF">LOTGIDRAFT_105111</name>
</gene>
<evidence type="ECO:0000313" key="2">
    <source>
        <dbReference type="Proteomes" id="UP000030746"/>
    </source>
</evidence>
<dbReference type="RefSeq" id="XP_009055289.1">
    <property type="nucleotide sequence ID" value="XM_009057041.1"/>
</dbReference>
<keyword evidence="2" id="KW-1185">Reference proteome</keyword>
<dbReference type="Gene3D" id="4.10.60.10">
    <property type="entry name" value="Zinc finger, CCHC-type"/>
    <property type="match status" value="1"/>
</dbReference>
<dbReference type="CTD" id="20229937"/>
<dbReference type="GeneID" id="20229937"/>
<reference evidence="1 2" key="1">
    <citation type="journal article" date="2013" name="Nature">
        <title>Insights into bilaterian evolution from three spiralian genomes.</title>
        <authorList>
            <person name="Simakov O."/>
            <person name="Marletaz F."/>
            <person name="Cho S.J."/>
            <person name="Edsinger-Gonzales E."/>
            <person name="Havlak P."/>
            <person name="Hellsten U."/>
            <person name="Kuo D.H."/>
            <person name="Larsson T."/>
            <person name="Lv J."/>
            <person name="Arendt D."/>
            <person name="Savage R."/>
            <person name="Osoegawa K."/>
            <person name="de Jong P."/>
            <person name="Grimwood J."/>
            <person name="Chapman J.A."/>
            <person name="Shapiro H."/>
            <person name="Aerts A."/>
            <person name="Otillar R.P."/>
            <person name="Terry A.Y."/>
            <person name="Boore J.L."/>
            <person name="Grigoriev I.V."/>
            <person name="Lindberg D.R."/>
            <person name="Seaver E.C."/>
            <person name="Weisblat D.A."/>
            <person name="Putnam N.H."/>
            <person name="Rokhsar D.S."/>
        </authorList>
    </citation>
    <scope>NUCLEOTIDE SEQUENCE [LARGE SCALE GENOMIC DNA]</scope>
</reference>
<name>V4BX58_LOTGI</name>
<accession>V4BX58</accession>
<dbReference type="OrthoDB" id="6228606at2759"/>
<dbReference type="SUPFAM" id="SSF57756">
    <property type="entry name" value="Retrovirus zinc finger-like domains"/>
    <property type="match status" value="1"/>
</dbReference>
<protein>
    <recommendedName>
        <fullName evidence="3">CCHC-type domain-containing protein</fullName>
    </recommendedName>
</protein>
<proteinExistence type="predicted"/>